<dbReference type="InterPro" id="IPR050776">
    <property type="entry name" value="Ank_Repeat/CDKN_Inhibitor"/>
</dbReference>
<dbReference type="SMART" id="SM00248">
    <property type="entry name" value="ANK"/>
    <property type="match status" value="2"/>
</dbReference>
<dbReference type="InterPro" id="IPR002110">
    <property type="entry name" value="Ankyrin_rpt"/>
</dbReference>
<evidence type="ECO:0000256" key="2">
    <source>
        <dbReference type="ARBA" id="ARBA00023043"/>
    </source>
</evidence>
<dbReference type="STRING" id="1341132.A0A3F3PV15"/>
<accession>A0A3F3PV15</accession>
<evidence type="ECO:0000313" key="3">
    <source>
        <dbReference type="EMBL" id="RDH30763.1"/>
    </source>
</evidence>
<dbReference type="PANTHER" id="PTHR24201">
    <property type="entry name" value="ANK_REP_REGION DOMAIN-CONTAINING PROTEIN"/>
    <property type="match status" value="1"/>
</dbReference>
<dbReference type="AlphaFoldDB" id="A0A3F3PV15"/>
<evidence type="ECO:0000313" key="4">
    <source>
        <dbReference type="Proteomes" id="UP000253729"/>
    </source>
</evidence>
<dbReference type="Proteomes" id="UP000253729">
    <property type="component" value="Unassembled WGS sequence"/>
</dbReference>
<evidence type="ECO:0000256" key="1">
    <source>
        <dbReference type="ARBA" id="ARBA00022737"/>
    </source>
</evidence>
<name>A0A3F3PV15_9EURO</name>
<dbReference type="RefSeq" id="XP_026623785.1">
    <property type="nucleotide sequence ID" value="XM_026769353.1"/>
</dbReference>
<proteinExistence type="predicted"/>
<dbReference type="Pfam" id="PF12796">
    <property type="entry name" value="Ank_2"/>
    <property type="match status" value="1"/>
</dbReference>
<gene>
    <name evidence="3" type="ORF">BDQ94DRAFT_161245</name>
</gene>
<dbReference type="GeneID" id="38137709"/>
<dbReference type="EMBL" id="KZ852059">
    <property type="protein sequence ID" value="RDH30763.1"/>
    <property type="molecule type" value="Genomic_DNA"/>
</dbReference>
<dbReference type="InterPro" id="IPR036770">
    <property type="entry name" value="Ankyrin_rpt-contain_sf"/>
</dbReference>
<reference evidence="3 4" key="1">
    <citation type="submission" date="2018-07" db="EMBL/GenBank/DDBJ databases">
        <title>The genomes of Aspergillus section Nigri reveals drivers in fungal speciation.</title>
        <authorList>
            <consortium name="DOE Joint Genome Institute"/>
            <person name="Vesth T.C."/>
            <person name="Nybo J."/>
            <person name="Theobald S."/>
            <person name="Brandl J."/>
            <person name="Frisvad J.C."/>
            <person name="Nielsen K.F."/>
            <person name="Lyhne E.K."/>
            <person name="Kogle M.E."/>
            <person name="Kuo A."/>
            <person name="Riley R."/>
            <person name="Clum A."/>
            <person name="Nolan M."/>
            <person name="Lipzen A."/>
            <person name="Salamov A."/>
            <person name="Henrissat B."/>
            <person name="Wiebenga A."/>
            <person name="De vries R.P."/>
            <person name="Grigoriev I.V."/>
            <person name="Mortensen U.H."/>
            <person name="Andersen M.R."/>
            <person name="Baker S.E."/>
        </authorList>
    </citation>
    <scope>NUCLEOTIDE SEQUENCE [LARGE SCALE GENOMIC DNA]</scope>
    <source>
        <strain evidence="3 4">CBS 139.54b</strain>
    </source>
</reference>
<dbReference type="SUPFAM" id="SSF48403">
    <property type="entry name" value="Ankyrin repeat"/>
    <property type="match status" value="1"/>
</dbReference>
<keyword evidence="4" id="KW-1185">Reference proteome</keyword>
<dbReference type="Gene3D" id="1.25.40.20">
    <property type="entry name" value="Ankyrin repeat-containing domain"/>
    <property type="match status" value="1"/>
</dbReference>
<keyword evidence="1" id="KW-0677">Repeat</keyword>
<protein>
    <submittedName>
        <fullName evidence="3">Ankyrin</fullName>
    </submittedName>
</protein>
<organism evidence="3 4">
    <name type="scientific">Aspergillus welwitschiae</name>
    <dbReference type="NCBI Taxonomy" id="1341132"/>
    <lineage>
        <taxon>Eukaryota</taxon>
        <taxon>Fungi</taxon>
        <taxon>Dikarya</taxon>
        <taxon>Ascomycota</taxon>
        <taxon>Pezizomycotina</taxon>
        <taxon>Eurotiomycetes</taxon>
        <taxon>Eurotiomycetidae</taxon>
        <taxon>Eurotiales</taxon>
        <taxon>Aspergillaceae</taxon>
        <taxon>Aspergillus</taxon>
        <taxon>Aspergillus subgen. Circumdati</taxon>
    </lineage>
</organism>
<dbReference type="PANTHER" id="PTHR24201:SF15">
    <property type="entry name" value="ANKYRIN REPEAT DOMAIN-CONTAINING PROTEIN 66"/>
    <property type="match status" value="1"/>
</dbReference>
<keyword evidence="2" id="KW-0040">ANK repeat</keyword>
<sequence length="188" mass="21076">MYLSFDDFRTGCSRYWGHHAPHASPQTKQQALEYLQHESLIHAASQAMLVTRKHPWNSDFNNRLPSTMTRLHLTAYFGLMEQLMALLETKYSPGAARNEHDTVPKLLCKKDGVDPDCLDSNDRTPVALFAMHGTRGSSSLLLGKRNVKPDSKINEGRTPLSLVARNGHEKAVKELIQNVQAKLNVQGT</sequence>